<proteinExistence type="predicted"/>
<comment type="caution">
    <text evidence="1">The sequence shown here is derived from an EMBL/GenBank/DDBJ whole genome shotgun (WGS) entry which is preliminary data.</text>
</comment>
<name>X0YS18_9ZZZZ</name>
<sequence>MKAWRMMGIVVSVCWVGAAAMGATAGYSDFSANVIRDGTSGTYTTSATSN</sequence>
<dbReference type="AlphaFoldDB" id="X0YS18"/>
<dbReference type="EMBL" id="BARS01051888">
    <property type="protein sequence ID" value="GAG49612.1"/>
    <property type="molecule type" value="Genomic_DNA"/>
</dbReference>
<accession>X0YS18</accession>
<organism evidence="1">
    <name type="scientific">marine sediment metagenome</name>
    <dbReference type="NCBI Taxonomy" id="412755"/>
    <lineage>
        <taxon>unclassified sequences</taxon>
        <taxon>metagenomes</taxon>
        <taxon>ecological metagenomes</taxon>
    </lineage>
</organism>
<gene>
    <name evidence="1" type="ORF">S01H1_77218</name>
</gene>
<evidence type="ECO:0000313" key="1">
    <source>
        <dbReference type="EMBL" id="GAG49612.1"/>
    </source>
</evidence>
<protein>
    <submittedName>
        <fullName evidence="1">Uncharacterized protein</fullName>
    </submittedName>
</protein>
<reference evidence="1" key="1">
    <citation type="journal article" date="2014" name="Front. Microbiol.">
        <title>High frequency of phylogenetically diverse reductive dehalogenase-homologous genes in deep subseafloor sedimentary metagenomes.</title>
        <authorList>
            <person name="Kawai M."/>
            <person name="Futagami T."/>
            <person name="Toyoda A."/>
            <person name="Takaki Y."/>
            <person name="Nishi S."/>
            <person name="Hori S."/>
            <person name="Arai W."/>
            <person name="Tsubouchi T."/>
            <person name="Morono Y."/>
            <person name="Uchiyama I."/>
            <person name="Ito T."/>
            <person name="Fujiyama A."/>
            <person name="Inagaki F."/>
            <person name="Takami H."/>
        </authorList>
    </citation>
    <scope>NUCLEOTIDE SEQUENCE</scope>
    <source>
        <strain evidence="1">Expedition CK06-06</strain>
    </source>
</reference>
<feature type="non-terminal residue" evidence="1">
    <location>
        <position position="50"/>
    </location>
</feature>